<proteinExistence type="predicted"/>
<organism evidence="3 4">
    <name type="scientific">Nocardiopsis rhodophaea</name>
    <dbReference type="NCBI Taxonomy" id="280238"/>
    <lineage>
        <taxon>Bacteria</taxon>
        <taxon>Bacillati</taxon>
        <taxon>Actinomycetota</taxon>
        <taxon>Actinomycetes</taxon>
        <taxon>Streptosporangiales</taxon>
        <taxon>Nocardiopsidaceae</taxon>
        <taxon>Nocardiopsis</taxon>
    </lineage>
</organism>
<dbReference type="PANTHER" id="PTHR35526">
    <property type="entry name" value="ANTI-SIGMA-F FACTOR RSBW-RELATED"/>
    <property type="match status" value="1"/>
</dbReference>
<dbReference type="InterPro" id="IPR036890">
    <property type="entry name" value="HATPase_C_sf"/>
</dbReference>
<dbReference type="InterPro" id="IPR050267">
    <property type="entry name" value="Anti-sigma-factor_SerPK"/>
</dbReference>
<dbReference type="SUPFAM" id="SSF55874">
    <property type="entry name" value="ATPase domain of HSP90 chaperone/DNA topoisomerase II/histidine kinase"/>
    <property type="match status" value="1"/>
</dbReference>
<protein>
    <recommendedName>
        <fullName evidence="2">Histidine kinase/HSP90-like ATPase domain-containing protein</fullName>
    </recommendedName>
</protein>
<keyword evidence="1" id="KW-0418">Kinase</keyword>
<evidence type="ECO:0000313" key="3">
    <source>
        <dbReference type="EMBL" id="GAA1990036.1"/>
    </source>
</evidence>
<sequence>MDVFTRSFPGHPKQVAEARHWVEEVLTTAPRGSGVPDDTVATAVLLLSELCTNAVRHSRSGEHEGRFTVRLVLTSGELEARVADNGAANSVPHLTDCDPDTEGGRGLRLALHFADELGTLPNGRGMYYRLVWDATPAGDAPTAAEEPCQ</sequence>
<gene>
    <name evidence="3" type="ORF">GCM10009799_14890</name>
</gene>
<keyword evidence="1" id="KW-0723">Serine/threonine-protein kinase</keyword>
<dbReference type="EMBL" id="BAAAPC010000005">
    <property type="protein sequence ID" value="GAA1990036.1"/>
    <property type="molecule type" value="Genomic_DNA"/>
</dbReference>
<keyword evidence="4" id="KW-1185">Reference proteome</keyword>
<dbReference type="Proteomes" id="UP001501585">
    <property type="component" value="Unassembled WGS sequence"/>
</dbReference>
<evidence type="ECO:0000313" key="4">
    <source>
        <dbReference type="Proteomes" id="UP001501585"/>
    </source>
</evidence>
<dbReference type="Gene3D" id="3.30.565.10">
    <property type="entry name" value="Histidine kinase-like ATPase, C-terminal domain"/>
    <property type="match status" value="1"/>
</dbReference>
<dbReference type="Pfam" id="PF13581">
    <property type="entry name" value="HATPase_c_2"/>
    <property type="match status" value="1"/>
</dbReference>
<reference evidence="3 4" key="1">
    <citation type="journal article" date="2019" name="Int. J. Syst. Evol. Microbiol.">
        <title>The Global Catalogue of Microorganisms (GCM) 10K type strain sequencing project: providing services to taxonomists for standard genome sequencing and annotation.</title>
        <authorList>
            <consortium name="The Broad Institute Genomics Platform"/>
            <consortium name="The Broad Institute Genome Sequencing Center for Infectious Disease"/>
            <person name="Wu L."/>
            <person name="Ma J."/>
        </authorList>
    </citation>
    <scope>NUCLEOTIDE SEQUENCE [LARGE SCALE GENOMIC DNA]</scope>
    <source>
        <strain evidence="3 4">JCM 15313</strain>
    </source>
</reference>
<comment type="caution">
    <text evidence="3">The sequence shown here is derived from an EMBL/GenBank/DDBJ whole genome shotgun (WGS) entry which is preliminary data.</text>
</comment>
<dbReference type="CDD" id="cd16936">
    <property type="entry name" value="HATPase_RsbW-like"/>
    <property type="match status" value="1"/>
</dbReference>
<dbReference type="PANTHER" id="PTHR35526:SF3">
    <property type="entry name" value="ANTI-SIGMA-F FACTOR RSBW"/>
    <property type="match status" value="1"/>
</dbReference>
<feature type="domain" description="Histidine kinase/HSP90-like ATPase" evidence="2">
    <location>
        <begin position="8"/>
        <end position="119"/>
    </location>
</feature>
<dbReference type="InterPro" id="IPR003594">
    <property type="entry name" value="HATPase_dom"/>
</dbReference>
<dbReference type="RefSeq" id="WP_344161095.1">
    <property type="nucleotide sequence ID" value="NZ_BAAAPC010000005.1"/>
</dbReference>
<name>A0ABN2SP69_9ACTN</name>
<evidence type="ECO:0000259" key="2">
    <source>
        <dbReference type="Pfam" id="PF13581"/>
    </source>
</evidence>
<keyword evidence="1" id="KW-0808">Transferase</keyword>
<accession>A0ABN2SP69</accession>
<evidence type="ECO:0000256" key="1">
    <source>
        <dbReference type="ARBA" id="ARBA00022527"/>
    </source>
</evidence>